<keyword evidence="5" id="KW-1185">Reference proteome</keyword>
<sequence length="52" mass="5612">MRAGYYGHEKSAGIEDIAEELGIGTTTTWEHLARAEGKVMADLADFLGDGRT</sequence>
<keyword evidence="2" id="KW-0804">Transcription</keyword>
<evidence type="ECO:0000313" key="4">
    <source>
        <dbReference type="EMBL" id="MFC7135604.1"/>
    </source>
</evidence>
<evidence type="ECO:0000256" key="1">
    <source>
        <dbReference type="ARBA" id="ARBA00023015"/>
    </source>
</evidence>
<dbReference type="Pfam" id="PF04967">
    <property type="entry name" value="HTH_10"/>
    <property type="match status" value="1"/>
</dbReference>
<evidence type="ECO:0000256" key="2">
    <source>
        <dbReference type="ARBA" id="ARBA00023163"/>
    </source>
</evidence>
<dbReference type="InterPro" id="IPR007050">
    <property type="entry name" value="HTH_bacterioopsin"/>
</dbReference>
<dbReference type="EMBL" id="JBHSZG010000001">
    <property type="protein sequence ID" value="MFC7135604.1"/>
    <property type="molecule type" value="Genomic_DNA"/>
</dbReference>
<reference evidence="4 5" key="1">
    <citation type="journal article" date="2019" name="Int. J. Syst. Evol. Microbiol.">
        <title>The Global Catalogue of Microorganisms (GCM) 10K type strain sequencing project: providing services to taxonomists for standard genome sequencing and annotation.</title>
        <authorList>
            <consortium name="The Broad Institute Genomics Platform"/>
            <consortium name="The Broad Institute Genome Sequencing Center for Infectious Disease"/>
            <person name="Wu L."/>
            <person name="Ma J."/>
        </authorList>
    </citation>
    <scope>NUCLEOTIDE SEQUENCE [LARGE SCALE GENOMIC DNA]</scope>
    <source>
        <strain evidence="4 5">DT92</strain>
    </source>
</reference>
<evidence type="ECO:0000259" key="3">
    <source>
        <dbReference type="Pfam" id="PF04967"/>
    </source>
</evidence>
<name>A0ABD5XPL0_9EURY</name>
<accession>A0ABD5XPL0</accession>
<dbReference type="AlphaFoldDB" id="A0ABD5XPL0"/>
<dbReference type="Proteomes" id="UP001596368">
    <property type="component" value="Unassembled WGS sequence"/>
</dbReference>
<organism evidence="4 5">
    <name type="scientific">Halobaculum litoreum</name>
    <dbReference type="NCBI Taxonomy" id="3031998"/>
    <lineage>
        <taxon>Archaea</taxon>
        <taxon>Methanobacteriati</taxon>
        <taxon>Methanobacteriota</taxon>
        <taxon>Stenosarchaea group</taxon>
        <taxon>Halobacteria</taxon>
        <taxon>Halobacteriales</taxon>
        <taxon>Haloferacaceae</taxon>
        <taxon>Halobaculum</taxon>
    </lineage>
</organism>
<gene>
    <name evidence="4" type="ORF">ACFQRB_01230</name>
</gene>
<keyword evidence="1" id="KW-0805">Transcription regulation</keyword>
<comment type="caution">
    <text evidence="4">The sequence shown here is derived from an EMBL/GenBank/DDBJ whole genome shotgun (WGS) entry which is preliminary data.</text>
</comment>
<protein>
    <submittedName>
        <fullName evidence="4">Helix-turn-helix domain-containing protein</fullName>
    </submittedName>
</protein>
<feature type="domain" description="HTH bat-type" evidence="3">
    <location>
        <begin position="2"/>
        <end position="41"/>
    </location>
</feature>
<evidence type="ECO:0000313" key="5">
    <source>
        <dbReference type="Proteomes" id="UP001596368"/>
    </source>
</evidence>
<proteinExistence type="predicted"/>